<reference evidence="25" key="3">
    <citation type="submission" date="2020-04" db="EMBL/GenBank/DDBJ databases">
        <authorList>
            <person name="Grover C.E."/>
            <person name="Arick M.A. II"/>
            <person name="Thrash A."/>
            <person name="Conover J.L."/>
            <person name="Sanders W.S."/>
            <person name="Peterson D.G."/>
            <person name="Scheffler J.A."/>
            <person name="Scheffler B.E."/>
            <person name="Wendel J.F."/>
        </authorList>
    </citation>
    <scope>NUCLEOTIDE SEQUENCE</scope>
    <source>
        <strain evidence="25">8</strain>
        <tissue evidence="25">Leaf</tissue>
    </source>
</reference>
<dbReference type="PROSITE" id="PS00436">
    <property type="entry name" value="PEROXIDASE_2"/>
    <property type="match status" value="1"/>
</dbReference>
<keyword evidence="8 22" id="KW-0349">Heme</keyword>
<dbReference type="CDD" id="cd00693">
    <property type="entry name" value="secretory_peroxidase"/>
    <property type="match status" value="1"/>
</dbReference>
<evidence type="ECO:0000256" key="1">
    <source>
        <dbReference type="ARBA" id="ARBA00000189"/>
    </source>
</evidence>
<evidence type="ECO:0000259" key="23">
    <source>
        <dbReference type="PROSITE" id="PS50873"/>
    </source>
</evidence>
<organism evidence="24 26">
    <name type="scientific">Gossypium raimondii</name>
    <name type="common">Peruvian cotton</name>
    <name type="synonym">Gossypium klotzschianum subsp. raimondii</name>
    <dbReference type="NCBI Taxonomy" id="29730"/>
    <lineage>
        <taxon>Eukaryota</taxon>
        <taxon>Viridiplantae</taxon>
        <taxon>Streptophyta</taxon>
        <taxon>Embryophyta</taxon>
        <taxon>Tracheophyta</taxon>
        <taxon>Spermatophyta</taxon>
        <taxon>Magnoliopsida</taxon>
        <taxon>eudicotyledons</taxon>
        <taxon>Gunneridae</taxon>
        <taxon>Pentapetalae</taxon>
        <taxon>rosids</taxon>
        <taxon>malvids</taxon>
        <taxon>Malvales</taxon>
        <taxon>Malvaceae</taxon>
        <taxon>Malvoideae</taxon>
        <taxon>Gossypium</taxon>
    </lineage>
</organism>
<dbReference type="PANTHER" id="PTHR31517:SF17">
    <property type="entry name" value="PEROXIDASE 6"/>
    <property type="match status" value="1"/>
</dbReference>
<dbReference type="GO" id="GO:0006979">
    <property type="term" value="P:response to oxidative stress"/>
    <property type="evidence" value="ECO:0007669"/>
    <property type="project" value="UniProtKB-UniRule"/>
</dbReference>
<dbReference type="OrthoDB" id="2113341at2759"/>
<evidence type="ECO:0000256" key="17">
    <source>
        <dbReference type="PIRSR" id="PIRSR600823-1"/>
    </source>
</evidence>
<dbReference type="Gene3D" id="1.10.520.10">
    <property type="match status" value="1"/>
</dbReference>
<dbReference type="InterPro" id="IPR019793">
    <property type="entry name" value="Peroxidases_heam-ligand_BS"/>
</dbReference>
<feature type="binding site" evidence="18">
    <location>
        <position position="177"/>
    </location>
    <ligand>
        <name>substrate</name>
    </ligand>
</feature>
<evidence type="ECO:0000256" key="16">
    <source>
        <dbReference type="ARBA" id="ARBA00023324"/>
    </source>
</evidence>
<proteinExistence type="inferred from homology"/>
<dbReference type="InterPro" id="IPR033905">
    <property type="entry name" value="Secretory_peroxidase"/>
</dbReference>
<feature type="binding site" evidence="19">
    <location>
        <position position="95"/>
    </location>
    <ligand>
        <name>Ca(2+)</name>
        <dbReference type="ChEBI" id="CHEBI:29108"/>
        <label>1</label>
    </ligand>
</feature>
<dbReference type="PANTHER" id="PTHR31517">
    <property type="match status" value="1"/>
</dbReference>
<evidence type="ECO:0000313" key="24">
    <source>
        <dbReference type="EMBL" id="KJB70367.1"/>
    </source>
</evidence>
<dbReference type="PROSITE" id="PS00435">
    <property type="entry name" value="PEROXIDASE_1"/>
    <property type="match status" value="1"/>
</dbReference>
<keyword evidence="13 19" id="KW-0408">Iron</keyword>
<comment type="cofactor">
    <cofactor evidence="19 22">
        <name>Ca(2+)</name>
        <dbReference type="ChEBI" id="CHEBI:29108"/>
    </cofactor>
    <text evidence="19 22">Binds 2 calcium ions per subunit.</text>
</comment>
<evidence type="ECO:0000256" key="20">
    <source>
        <dbReference type="PIRSR" id="PIRSR600823-4"/>
    </source>
</evidence>
<evidence type="ECO:0000256" key="15">
    <source>
        <dbReference type="ARBA" id="ARBA00023180"/>
    </source>
</evidence>
<feature type="disulfide bond" evidence="21">
    <location>
        <begin position="87"/>
        <end position="92"/>
    </location>
</feature>
<feature type="site" description="Transition state stabilizer" evidence="20">
    <location>
        <position position="81"/>
    </location>
</feature>
<feature type="active site" description="Proton acceptor" evidence="17">
    <location>
        <position position="85"/>
    </location>
</feature>
<dbReference type="STRING" id="29730.A0A0D2RI61"/>
<evidence type="ECO:0000256" key="21">
    <source>
        <dbReference type="PIRSR" id="PIRSR600823-5"/>
    </source>
</evidence>
<evidence type="ECO:0000256" key="6">
    <source>
        <dbReference type="ARBA" id="ARBA00022525"/>
    </source>
</evidence>
<dbReference type="EMBL" id="CM001750">
    <property type="protein sequence ID" value="KJB70367.1"/>
    <property type="molecule type" value="Genomic_DNA"/>
</dbReference>
<evidence type="ECO:0000256" key="2">
    <source>
        <dbReference type="ARBA" id="ARBA00002322"/>
    </source>
</evidence>
<feature type="binding site" description="axial binding residue" evidence="19">
    <location>
        <position position="207"/>
    </location>
    <ligand>
        <name>heme b</name>
        <dbReference type="ChEBI" id="CHEBI:60344"/>
    </ligand>
    <ligandPart>
        <name>Fe</name>
        <dbReference type="ChEBI" id="CHEBI:18248"/>
    </ligandPart>
</feature>
<evidence type="ECO:0000256" key="19">
    <source>
        <dbReference type="PIRSR" id="PIRSR600823-3"/>
    </source>
</evidence>
<dbReference type="KEGG" id="gra:105775079"/>
<evidence type="ECO:0000313" key="26">
    <source>
        <dbReference type="Proteomes" id="UP000032304"/>
    </source>
</evidence>
<keyword evidence="26" id="KW-1185">Reference proteome</keyword>
<dbReference type="FunFam" id="1.10.420.10:FF:000001">
    <property type="entry name" value="Peroxidase"/>
    <property type="match status" value="1"/>
</dbReference>
<evidence type="ECO:0000256" key="11">
    <source>
        <dbReference type="ARBA" id="ARBA00022837"/>
    </source>
</evidence>
<evidence type="ECO:0000313" key="27">
    <source>
        <dbReference type="Proteomes" id="UP000593578"/>
    </source>
</evidence>
<feature type="disulfide bond" evidence="21">
    <location>
        <begin position="54"/>
        <end position="130"/>
    </location>
</feature>
<feature type="binding site" evidence="19">
    <location>
        <position position="262"/>
    </location>
    <ligand>
        <name>Ca(2+)</name>
        <dbReference type="ChEBI" id="CHEBI:29108"/>
        <label>2</label>
    </ligand>
</feature>
<dbReference type="AlphaFoldDB" id="A0A0D2RI61"/>
<evidence type="ECO:0000313" key="25">
    <source>
        <dbReference type="EMBL" id="MBA0599262.1"/>
    </source>
</evidence>
<feature type="binding site" evidence="19">
    <location>
        <position position="86"/>
    </location>
    <ligand>
        <name>Ca(2+)</name>
        <dbReference type="ChEBI" id="CHEBI:29108"/>
        <label>1</label>
    </ligand>
</feature>
<evidence type="ECO:0000256" key="5">
    <source>
        <dbReference type="ARBA" id="ARBA00012313"/>
    </source>
</evidence>
<keyword evidence="15" id="KW-0325">Glycoprotein</keyword>
<comment type="subcellular location">
    <subcellularLocation>
        <location evidence="3 22">Secreted</location>
    </subcellularLocation>
</comment>
<comment type="similarity">
    <text evidence="22">Belongs to the peroxidase family. Classical plant (class III) peroxidase subfamily.</text>
</comment>
<dbReference type="EC" id="1.11.1.7" evidence="5 22"/>
<evidence type="ECO:0000256" key="18">
    <source>
        <dbReference type="PIRSR" id="PIRSR600823-2"/>
    </source>
</evidence>
<dbReference type="Proteomes" id="UP000593578">
    <property type="component" value="Unassembled WGS sequence"/>
</dbReference>
<protein>
    <recommendedName>
        <fullName evidence="5 22">Peroxidase</fullName>
        <ecNumber evidence="5 22">1.11.1.7</ecNumber>
    </recommendedName>
</protein>
<keyword evidence="6 22" id="KW-0964">Secreted</keyword>
<comment type="cofactor">
    <cofactor evidence="19 22">
        <name>heme b</name>
        <dbReference type="ChEBI" id="CHEBI:60344"/>
    </cofactor>
    <text evidence="19 22">Binds 1 heme b (iron(II)-protoporphyrin IX) group per subunit.</text>
</comment>
<reference evidence="25 27" key="2">
    <citation type="journal article" date="2019" name="Genome Biol. Evol.">
        <title>Insights into the evolution of the New World diploid cottons (Gossypium, subgenus Houzingenia) based on genome sequencing.</title>
        <authorList>
            <person name="Grover C.E."/>
            <person name="Arick M.A. 2nd"/>
            <person name="Thrash A."/>
            <person name="Conover J.L."/>
            <person name="Sanders W.S."/>
            <person name="Peterson D.G."/>
            <person name="Frelichowski J.E."/>
            <person name="Scheffler J.A."/>
            <person name="Scheffler B.E."/>
            <person name="Wendel J.F."/>
        </authorList>
    </citation>
    <scope>NUCLEOTIDE SEQUENCE [LARGE SCALE GENOMIC DNA]</scope>
    <source>
        <strain evidence="25">8</strain>
        <tissue evidence="25">Leaf</tissue>
    </source>
</reference>
<evidence type="ECO:0000256" key="7">
    <source>
        <dbReference type="ARBA" id="ARBA00022559"/>
    </source>
</evidence>
<evidence type="ECO:0000256" key="22">
    <source>
        <dbReference type="RuleBase" id="RU362060"/>
    </source>
</evidence>
<comment type="similarity">
    <text evidence="4">Belongs to the peroxidase family. Ascorbate peroxidase subfamily.</text>
</comment>
<dbReference type="InterPro" id="IPR019794">
    <property type="entry name" value="Peroxidases_AS"/>
</dbReference>
<dbReference type="Gramene" id="KJB70367">
    <property type="protein sequence ID" value="KJB70367"/>
    <property type="gene ID" value="B456_011G069800"/>
</dbReference>
<keyword evidence="14 21" id="KW-1015">Disulfide bond</keyword>
<evidence type="ECO:0000256" key="12">
    <source>
        <dbReference type="ARBA" id="ARBA00023002"/>
    </source>
</evidence>
<gene>
    <name evidence="24" type="ORF">B456_011G069800</name>
    <name evidence="25" type="ORF">Gorai_005492</name>
</gene>
<comment type="function">
    <text evidence="2">Removal of H(2)O(2), oxidation of toxic reductants, biosynthesis and degradation of lignin, suberization, auxin catabolism, response to environmental stresses such as wounding, pathogen attack and oxidative stress. These functions might be dependent on each isozyme/isoform in each plant tissue.</text>
</comment>
<dbReference type="PRINTS" id="PR00461">
    <property type="entry name" value="PLPEROXIDASE"/>
</dbReference>
<name>A0A0D2RI61_GOSRA</name>
<feature type="signal peptide" evidence="22">
    <location>
        <begin position="1"/>
        <end position="22"/>
    </location>
</feature>
<evidence type="ECO:0000256" key="14">
    <source>
        <dbReference type="ARBA" id="ARBA00023157"/>
    </source>
</evidence>
<feature type="disulfide bond" evidence="21">
    <location>
        <begin position="136"/>
        <end position="337"/>
    </location>
</feature>
<dbReference type="FunFam" id="1.10.520.10:FF:000006">
    <property type="entry name" value="Peroxidase"/>
    <property type="match status" value="1"/>
</dbReference>
<evidence type="ECO:0000256" key="3">
    <source>
        <dbReference type="ARBA" id="ARBA00004613"/>
    </source>
</evidence>
<keyword evidence="7 22" id="KW-0575">Peroxidase</keyword>
<dbReference type="PRINTS" id="PR00458">
    <property type="entry name" value="PEROXIDASE"/>
</dbReference>
<dbReference type="OMA" id="PMGHENI"/>
<accession>A0A0D2RI61</accession>
<dbReference type="EMBL" id="JABEZZ010000011">
    <property type="protein sequence ID" value="MBA0599262.1"/>
    <property type="molecule type" value="Genomic_DNA"/>
</dbReference>
<evidence type="ECO:0000256" key="13">
    <source>
        <dbReference type="ARBA" id="ARBA00023004"/>
    </source>
</evidence>
<dbReference type="PROSITE" id="PS50873">
    <property type="entry name" value="PEROXIDASE_4"/>
    <property type="match status" value="1"/>
</dbReference>
<feature type="binding site" evidence="19">
    <location>
        <position position="259"/>
    </location>
    <ligand>
        <name>Ca(2+)</name>
        <dbReference type="ChEBI" id="CHEBI:29108"/>
        <label>2</label>
    </ligand>
</feature>
<dbReference type="SUPFAM" id="SSF48113">
    <property type="entry name" value="Heme-dependent peroxidases"/>
    <property type="match status" value="1"/>
</dbReference>
<feature type="binding site" evidence="19">
    <location>
        <position position="208"/>
    </location>
    <ligand>
        <name>Ca(2+)</name>
        <dbReference type="ChEBI" id="CHEBI:29108"/>
        <label>2</label>
    </ligand>
</feature>
<dbReference type="eggNOG" id="ENOG502QTJB">
    <property type="taxonomic scope" value="Eukaryota"/>
</dbReference>
<dbReference type="InterPro" id="IPR000823">
    <property type="entry name" value="Peroxidase_pln"/>
</dbReference>
<dbReference type="Proteomes" id="UP000032304">
    <property type="component" value="Chromosome 11"/>
</dbReference>
<keyword evidence="16 22" id="KW-0376">Hydrogen peroxide</keyword>
<dbReference type="Gene3D" id="1.10.420.10">
    <property type="entry name" value="Peroxidase, domain 2"/>
    <property type="match status" value="1"/>
</dbReference>
<comment type="catalytic activity">
    <reaction evidence="1 22">
        <text>2 a phenolic donor + H2O2 = 2 a phenolic radical donor + 2 H2O</text>
        <dbReference type="Rhea" id="RHEA:56136"/>
        <dbReference type="ChEBI" id="CHEBI:15377"/>
        <dbReference type="ChEBI" id="CHEBI:16240"/>
        <dbReference type="ChEBI" id="CHEBI:139520"/>
        <dbReference type="ChEBI" id="CHEBI:139521"/>
        <dbReference type="EC" id="1.11.1.7"/>
    </reaction>
</comment>
<evidence type="ECO:0000256" key="8">
    <source>
        <dbReference type="ARBA" id="ARBA00022617"/>
    </source>
</evidence>
<feature type="disulfide bond" evidence="21">
    <location>
        <begin position="214"/>
        <end position="248"/>
    </location>
</feature>
<feature type="binding site" evidence="19">
    <location>
        <position position="91"/>
    </location>
    <ligand>
        <name>Ca(2+)</name>
        <dbReference type="ChEBI" id="CHEBI:29108"/>
        <label>1</label>
    </ligand>
</feature>
<reference evidence="24 26" key="1">
    <citation type="journal article" date="2012" name="Nature">
        <title>Repeated polyploidization of Gossypium genomes and the evolution of spinnable cotton fibres.</title>
        <authorList>
            <person name="Paterson A.H."/>
            <person name="Wendel J.F."/>
            <person name="Gundlach H."/>
            <person name="Guo H."/>
            <person name="Jenkins J."/>
            <person name="Jin D."/>
            <person name="Llewellyn D."/>
            <person name="Showmaker K.C."/>
            <person name="Shu S."/>
            <person name="Udall J."/>
            <person name="Yoo M.J."/>
            <person name="Byers R."/>
            <person name="Chen W."/>
            <person name="Doron-Faigenboim A."/>
            <person name="Duke M.V."/>
            <person name="Gong L."/>
            <person name="Grimwood J."/>
            <person name="Grover C."/>
            <person name="Grupp K."/>
            <person name="Hu G."/>
            <person name="Lee T.H."/>
            <person name="Li J."/>
            <person name="Lin L."/>
            <person name="Liu T."/>
            <person name="Marler B.S."/>
            <person name="Page J.T."/>
            <person name="Roberts A.W."/>
            <person name="Romanel E."/>
            <person name="Sanders W.S."/>
            <person name="Szadkowski E."/>
            <person name="Tan X."/>
            <person name="Tang H."/>
            <person name="Xu C."/>
            <person name="Wang J."/>
            <person name="Wang Z."/>
            <person name="Zhang D."/>
            <person name="Zhang L."/>
            <person name="Ashrafi H."/>
            <person name="Bedon F."/>
            <person name="Bowers J.E."/>
            <person name="Brubaker C.L."/>
            <person name="Chee P.W."/>
            <person name="Das S."/>
            <person name="Gingle A.R."/>
            <person name="Haigler C.H."/>
            <person name="Harker D."/>
            <person name="Hoffmann L.V."/>
            <person name="Hovav R."/>
            <person name="Jones D.C."/>
            <person name="Lemke C."/>
            <person name="Mansoor S."/>
            <person name="ur Rahman M."/>
            <person name="Rainville L.N."/>
            <person name="Rambani A."/>
            <person name="Reddy U.K."/>
            <person name="Rong J.K."/>
            <person name="Saranga Y."/>
            <person name="Scheffler B.E."/>
            <person name="Scheffler J.A."/>
            <person name="Stelly D.M."/>
            <person name="Triplett B.A."/>
            <person name="Van Deynze A."/>
            <person name="Vaslin M.F."/>
            <person name="Waghmare V.N."/>
            <person name="Walford S.A."/>
            <person name="Wright R.J."/>
            <person name="Zaki E.A."/>
            <person name="Zhang T."/>
            <person name="Dennis E.S."/>
            <person name="Mayer K.F."/>
            <person name="Peterson D.G."/>
            <person name="Rokhsar D.S."/>
            <person name="Wang X."/>
            <person name="Schmutz J."/>
        </authorList>
    </citation>
    <scope>NUCLEOTIDE SEQUENCE [LARGE SCALE GENOMIC DNA]</scope>
</reference>
<keyword evidence="10 22" id="KW-0732">Signal</keyword>
<feature type="binding site" evidence="19">
    <location>
        <position position="104"/>
    </location>
    <ligand>
        <name>Ca(2+)</name>
        <dbReference type="ChEBI" id="CHEBI:29108"/>
        <label>1</label>
    </ligand>
</feature>
<dbReference type="GO" id="GO:0020037">
    <property type="term" value="F:heme binding"/>
    <property type="evidence" value="ECO:0007669"/>
    <property type="project" value="UniProtKB-UniRule"/>
</dbReference>
<keyword evidence="11 19" id="KW-0106">Calcium</keyword>
<dbReference type="InterPro" id="IPR002016">
    <property type="entry name" value="Haem_peroxidase"/>
</dbReference>
<dbReference type="GO" id="GO:0046872">
    <property type="term" value="F:metal ion binding"/>
    <property type="evidence" value="ECO:0007669"/>
    <property type="project" value="UniProtKB-UniRule"/>
</dbReference>
<sequence length="345" mass="38216">MKSSVLSLFLLSIICTASCGHGEEDSFPTFPALPIPETLLFDNLLSFDYYHQRCPQLEQIIHTKLKQWVAKDHTLAASLLRLHFHDCFATGCDASILLNHEGSERRAEASKTLRGFQVIDDIKAEVEKSCPAIVSCTDILTAATRDATVLLGGPYWRVPYGRKDSRISNAKDAEMVPSGRESITTLLELFQSRGLNFIDLVVLSGAHTIGRTTCGAIQHRLYQGLNGTSSMPNPPLDDHYLDFLQRKCRCASGDYVDLDATTPTTFDSQFYANLQKNMGLLSTDQMLYSDPRTSPIVNSLIGTPSLFIHQFSASMVRLANIQVLSGLDEAGEIRTNCNFVNPYNN</sequence>
<evidence type="ECO:0000256" key="9">
    <source>
        <dbReference type="ARBA" id="ARBA00022723"/>
    </source>
</evidence>
<keyword evidence="12 22" id="KW-0560">Oxidoreductase</keyword>
<evidence type="ECO:0000256" key="4">
    <source>
        <dbReference type="ARBA" id="ARBA00006873"/>
    </source>
</evidence>
<dbReference type="InterPro" id="IPR010255">
    <property type="entry name" value="Haem_peroxidase_sf"/>
</dbReference>
<feature type="domain" description="Plant heme peroxidase family profile" evidence="23">
    <location>
        <begin position="44"/>
        <end position="341"/>
    </location>
</feature>
<dbReference type="Pfam" id="PF00141">
    <property type="entry name" value="peroxidase"/>
    <property type="match status" value="1"/>
</dbReference>
<keyword evidence="9 19" id="KW-0479">Metal-binding</keyword>
<feature type="chain" id="PRO_5033755133" description="Peroxidase" evidence="22">
    <location>
        <begin position="23"/>
        <end position="345"/>
    </location>
</feature>
<dbReference type="GO" id="GO:0042744">
    <property type="term" value="P:hydrogen peroxide catabolic process"/>
    <property type="evidence" value="ECO:0007669"/>
    <property type="project" value="UniProtKB-KW"/>
</dbReference>
<dbReference type="GO" id="GO:0005576">
    <property type="term" value="C:extracellular region"/>
    <property type="evidence" value="ECO:0007669"/>
    <property type="project" value="UniProtKB-SubCell"/>
</dbReference>
<evidence type="ECO:0000256" key="10">
    <source>
        <dbReference type="ARBA" id="ARBA00022729"/>
    </source>
</evidence>
<dbReference type="GO" id="GO:0140825">
    <property type="term" value="F:lactoperoxidase activity"/>
    <property type="evidence" value="ECO:0007669"/>
    <property type="project" value="UniProtKB-EC"/>
</dbReference>
<feature type="binding site" evidence="19">
    <location>
        <position position="93"/>
    </location>
    <ligand>
        <name>Ca(2+)</name>
        <dbReference type="ChEBI" id="CHEBI:29108"/>
        <label>1</label>
    </ligand>
</feature>
<feature type="binding site" evidence="19">
    <location>
        <position position="267"/>
    </location>
    <ligand>
        <name>Ca(2+)</name>
        <dbReference type="ChEBI" id="CHEBI:29108"/>
        <label>2</label>
    </ligand>
</feature>